<evidence type="ECO:0000313" key="2">
    <source>
        <dbReference type="Proteomes" id="UP001085076"/>
    </source>
</evidence>
<dbReference type="EMBL" id="JAGGNH010000005">
    <property type="protein sequence ID" value="KAJ0973336.1"/>
    <property type="molecule type" value="Genomic_DNA"/>
</dbReference>
<keyword evidence="2" id="KW-1185">Reference proteome</keyword>
<name>A0A9D5HE39_9LILI</name>
<reference evidence="1" key="1">
    <citation type="submission" date="2021-03" db="EMBL/GenBank/DDBJ databases">
        <authorList>
            <person name="Li Z."/>
            <person name="Yang C."/>
        </authorList>
    </citation>
    <scope>NUCLEOTIDE SEQUENCE</scope>
    <source>
        <strain evidence="1">Dzin_1.0</strain>
        <tissue evidence="1">Leaf</tissue>
    </source>
</reference>
<organism evidence="1 2">
    <name type="scientific">Dioscorea zingiberensis</name>
    <dbReference type="NCBI Taxonomy" id="325984"/>
    <lineage>
        <taxon>Eukaryota</taxon>
        <taxon>Viridiplantae</taxon>
        <taxon>Streptophyta</taxon>
        <taxon>Embryophyta</taxon>
        <taxon>Tracheophyta</taxon>
        <taxon>Spermatophyta</taxon>
        <taxon>Magnoliopsida</taxon>
        <taxon>Liliopsida</taxon>
        <taxon>Dioscoreales</taxon>
        <taxon>Dioscoreaceae</taxon>
        <taxon>Dioscorea</taxon>
    </lineage>
</organism>
<accession>A0A9D5HE39</accession>
<reference evidence="1" key="2">
    <citation type="journal article" date="2022" name="Hortic Res">
        <title>The genome of Dioscorea zingiberensis sheds light on the biosynthesis, origin and evolution of the medicinally important diosgenin saponins.</title>
        <authorList>
            <person name="Li Y."/>
            <person name="Tan C."/>
            <person name="Li Z."/>
            <person name="Guo J."/>
            <person name="Li S."/>
            <person name="Chen X."/>
            <person name="Wang C."/>
            <person name="Dai X."/>
            <person name="Yang H."/>
            <person name="Song W."/>
            <person name="Hou L."/>
            <person name="Xu J."/>
            <person name="Tong Z."/>
            <person name="Xu A."/>
            <person name="Yuan X."/>
            <person name="Wang W."/>
            <person name="Yang Q."/>
            <person name="Chen L."/>
            <person name="Sun Z."/>
            <person name="Wang K."/>
            <person name="Pan B."/>
            <person name="Chen J."/>
            <person name="Bao Y."/>
            <person name="Liu F."/>
            <person name="Qi X."/>
            <person name="Gang D.R."/>
            <person name="Wen J."/>
            <person name="Li J."/>
        </authorList>
    </citation>
    <scope>NUCLEOTIDE SEQUENCE</scope>
    <source>
        <strain evidence="1">Dzin_1.0</strain>
    </source>
</reference>
<comment type="caution">
    <text evidence="1">The sequence shown here is derived from an EMBL/GenBank/DDBJ whole genome shotgun (WGS) entry which is preliminary data.</text>
</comment>
<evidence type="ECO:0000313" key="1">
    <source>
        <dbReference type="EMBL" id="KAJ0973336.1"/>
    </source>
</evidence>
<sequence length="171" mass="19632">MRNPGYFFGFLPKAMPIPPSGPSKQHNSIDVSDKCYSRGDACFVLVLDISILLAFNWCKTQVQTVGFGYKMQVQTVGFGYRLTIRPNIFHSETRLAGLQTQERWKSYWSHPMMTIKDKCIHINMTRHINKIGMVQFVTEELSCIAYVQYMSSIGTLRICSVLVRPRRFIPG</sequence>
<dbReference type="OrthoDB" id="1935957at2759"/>
<proteinExistence type="predicted"/>
<dbReference type="Proteomes" id="UP001085076">
    <property type="component" value="Miscellaneous, Linkage group lg05"/>
</dbReference>
<dbReference type="AlphaFoldDB" id="A0A9D5HE39"/>
<protein>
    <submittedName>
        <fullName evidence="1">Uncharacterized protein</fullName>
    </submittedName>
</protein>
<gene>
    <name evidence="1" type="ORF">J5N97_021295</name>
</gene>